<evidence type="ECO:0000313" key="9">
    <source>
        <dbReference type="EMBL" id="WOL13618.1"/>
    </source>
</evidence>
<name>A0AAQ3QL55_9LILI</name>
<evidence type="ECO:0000256" key="3">
    <source>
        <dbReference type="ARBA" id="ARBA00022448"/>
    </source>
</evidence>
<gene>
    <name evidence="9" type="ORF">Cni_G22389</name>
</gene>
<dbReference type="GO" id="GO:0080143">
    <property type="term" value="P:regulation of amino acid export"/>
    <property type="evidence" value="ECO:0007669"/>
    <property type="project" value="InterPro"/>
</dbReference>
<comment type="similarity">
    <text evidence="2">Belongs to the GLUTAMINE DUMPER 1 (TC 9.B.60) family.</text>
</comment>
<keyword evidence="4 8" id="KW-0812">Transmembrane</keyword>
<dbReference type="PANTHER" id="PTHR33228:SF49">
    <property type="entry name" value="PROTEIN GLUTAMINE DUMPER 5"/>
    <property type="match status" value="1"/>
</dbReference>
<accession>A0AAQ3QL55</accession>
<keyword evidence="6 8" id="KW-1133">Transmembrane helix</keyword>
<evidence type="ECO:0000256" key="7">
    <source>
        <dbReference type="ARBA" id="ARBA00023136"/>
    </source>
</evidence>
<evidence type="ECO:0000256" key="4">
    <source>
        <dbReference type="ARBA" id="ARBA00022692"/>
    </source>
</evidence>
<reference evidence="9 10" key="1">
    <citation type="submission" date="2023-10" db="EMBL/GenBank/DDBJ databases">
        <title>Chromosome-scale genome assembly provides insights into flower coloration mechanisms of Canna indica.</title>
        <authorList>
            <person name="Li C."/>
        </authorList>
    </citation>
    <scope>NUCLEOTIDE SEQUENCE [LARGE SCALE GENOMIC DNA]</scope>
    <source>
        <tissue evidence="9">Flower</tissue>
    </source>
</reference>
<organism evidence="9 10">
    <name type="scientific">Canna indica</name>
    <name type="common">Indian-shot</name>
    <dbReference type="NCBI Taxonomy" id="4628"/>
    <lineage>
        <taxon>Eukaryota</taxon>
        <taxon>Viridiplantae</taxon>
        <taxon>Streptophyta</taxon>
        <taxon>Embryophyta</taxon>
        <taxon>Tracheophyta</taxon>
        <taxon>Spermatophyta</taxon>
        <taxon>Magnoliopsida</taxon>
        <taxon>Liliopsida</taxon>
        <taxon>Zingiberales</taxon>
        <taxon>Cannaceae</taxon>
        <taxon>Canna</taxon>
    </lineage>
</organism>
<evidence type="ECO:0000256" key="8">
    <source>
        <dbReference type="SAM" id="Phobius"/>
    </source>
</evidence>
<keyword evidence="3" id="KW-0813">Transport</keyword>
<evidence type="ECO:0000313" key="10">
    <source>
        <dbReference type="Proteomes" id="UP001327560"/>
    </source>
</evidence>
<evidence type="ECO:0000256" key="6">
    <source>
        <dbReference type="ARBA" id="ARBA00022989"/>
    </source>
</evidence>
<evidence type="ECO:0000256" key="1">
    <source>
        <dbReference type="ARBA" id="ARBA00004167"/>
    </source>
</evidence>
<protein>
    <submittedName>
        <fullName evidence="9">Uncharacterized protein</fullName>
    </submittedName>
</protein>
<dbReference type="GO" id="GO:0006865">
    <property type="term" value="P:amino acid transport"/>
    <property type="evidence" value="ECO:0007669"/>
    <property type="project" value="UniProtKB-KW"/>
</dbReference>
<proteinExistence type="inferred from homology"/>
<sequence>MKPESSWSSREPNLWQTPTPYLFGGFSAVVILIAVALIVLFCSHRKLSVNGGSSELMSLPEVAIVVPLEMEPRFVVVMPGENMPSFVARPFNLEHSAEGSITSAAMTI</sequence>
<dbReference type="GO" id="GO:0016020">
    <property type="term" value="C:membrane"/>
    <property type="evidence" value="ECO:0007669"/>
    <property type="project" value="UniProtKB-SubCell"/>
</dbReference>
<feature type="transmembrane region" description="Helical" evidence="8">
    <location>
        <begin position="20"/>
        <end position="42"/>
    </location>
</feature>
<dbReference type="PANTHER" id="PTHR33228">
    <property type="entry name" value="PROTEIN GLUTAMINE DUMPER 4-RELATED"/>
    <property type="match status" value="1"/>
</dbReference>
<dbReference type="Proteomes" id="UP001327560">
    <property type="component" value="Chromosome 7"/>
</dbReference>
<keyword evidence="10" id="KW-1185">Reference proteome</keyword>
<dbReference type="EMBL" id="CP136896">
    <property type="protein sequence ID" value="WOL13618.1"/>
    <property type="molecule type" value="Genomic_DNA"/>
</dbReference>
<evidence type="ECO:0000256" key="2">
    <source>
        <dbReference type="ARBA" id="ARBA00009977"/>
    </source>
</evidence>
<dbReference type="AlphaFoldDB" id="A0AAQ3QL55"/>
<evidence type="ECO:0000256" key="5">
    <source>
        <dbReference type="ARBA" id="ARBA00022970"/>
    </source>
</evidence>
<dbReference type="InterPro" id="IPR040359">
    <property type="entry name" value="GDU"/>
</dbReference>
<keyword evidence="5" id="KW-0029">Amino-acid transport</keyword>
<comment type="subcellular location">
    <subcellularLocation>
        <location evidence="1">Membrane</location>
        <topology evidence="1">Single-pass membrane protein</topology>
    </subcellularLocation>
</comment>
<keyword evidence="7 8" id="KW-0472">Membrane</keyword>